<comment type="caution">
    <text evidence="1">The sequence shown here is derived from an EMBL/GenBank/DDBJ whole genome shotgun (WGS) entry which is preliminary data.</text>
</comment>
<evidence type="ECO:0000313" key="2">
    <source>
        <dbReference type="Proteomes" id="UP000518887"/>
    </source>
</evidence>
<accession>A0A7W8LM41</accession>
<evidence type="ECO:0000313" key="1">
    <source>
        <dbReference type="EMBL" id="MBB5226126.1"/>
    </source>
</evidence>
<dbReference type="EMBL" id="JACHFQ010000004">
    <property type="protein sequence ID" value="MBB5226126.1"/>
    <property type="molecule type" value="Genomic_DNA"/>
</dbReference>
<name>A0A7W8LM41_9SPIR</name>
<dbReference type="AlphaFoldDB" id="A0A7W8LM41"/>
<protein>
    <submittedName>
        <fullName evidence="1">Uncharacterized protein</fullName>
    </submittedName>
</protein>
<keyword evidence="2" id="KW-1185">Reference proteome</keyword>
<organism evidence="1 2">
    <name type="scientific">Treponema ruminis</name>
    <dbReference type="NCBI Taxonomy" id="744515"/>
    <lineage>
        <taxon>Bacteria</taxon>
        <taxon>Pseudomonadati</taxon>
        <taxon>Spirochaetota</taxon>
        <taxon>Spirochaetia</taxon>
        <taxon>Spirochaetales</taxon>
        <taxon>Treponemataceae</taxon>
        <taxon>Treponema</taxon>
    </lineage>
</organism>
<proteinExistence type="predicted"/>
<gene>
    <name evidence="1" type="ORF">HNP76_001494</name>
</gene>
<dbReference type="Proteomes" id="UP000518887">
    <property type="component" value="Unassembled WGS sequence"/>
</dbReference>
<reference evidence="1 2" key="1">
    <citation type="submission" date="2020-08" db="EMBL/GenBank/DDBJ databases">
        <title>Genomic Encyclopedia of Type Strains, Phase IV (KMG-IV): sequencing the most valuable type-strain genomes for metagenomic binning, comparative biology and taxonomic classification.</title>
        <authorList>
            <person name="Goeker M."/>
        </authorList>
    </citation>
    <scope>NUCLEOTIDE SEQUENCE [LARGE SCALE GENOMIC DNA]</scope>
    <source>
        <strain evidence="1 2">DSM 103462</strain>
    </source>
</reference>
<sequence length="48" mass="5526">MEVVVGFGDFFYKPGVTAGKRRSGFSGFRHSASFLRFAQKRLRRPYNP</sequence>
<dbReference type="RefSeq" id="WP_184659097.1">
    <property type="nucleotide sequence ID" value="NZ_CP031518.1"/>
</dbReference>